<dbReference type="AlphaFoldDB" id="A0A443I0X9"/>
<dbReference type="EMBL" id="RCNU01000002">
    <property type="protein sequence ID" value="RWQ97718.1"/>
    <property type="molecule type" value="Genomic_DNA"/>
</dbReference>
<organism evidence="2 3">
    <name type="scientific">Byssochlamys spectabilis</name>
    <name type="common">Paecilomyces variotii</name>
    <dbReference type="NCBI Taxonomy" id="264951"/>
    <lineage>
        <taxon>Eukaryota</taxon>
        <taxon>Fungi</taxon>
        <taxon>Dikarya</taxon>
        <taxon>Ascomycota</taxon>
        <taxon>Pezizomycotina</taxon>
        <taxon>Eurotiomycetes</taxon>
        <taxon>Eurotiomycetidae</taxon>
        <taxon>Eurotiales</taxon>
        <taxon>Thermoascaceae</taxon>
        <taxon>Paecilomyces</taxon>
    </lineage>
</organism>
<feature type="region of interest" description="Disordered" evidence="1">
    <location>
        <begin position="96"/>
        <end position="134"/>
    </location>
</feature>
<gene>
    <name evidence="2" type="ORF">C8Q69DRAFT_496036</name>
</gene>
<name>A0A443I0X9_BYSSP</name>
<comment type="caution">
    <text evidence="2">The sequence shown here is derived from an EMBL/GenBank/DDBJ whole genome shotgun (WGS) entry which is preliminary data.</text>
</comment>
<protein>
    <submittedName>
        <fullName evidence="2">Uncharacterized protein</fullName>
    </submittedName>
</protein>
<sequence>MSSPYSNEGASNHPTTGSRGGASAIPTPANNTGGGSGWGDKGMKKGGGGGAGGVNLGGEGIGHHQTPNPAASFGNFLGLQDQKEAAHNNFEQKFEHAAGIEPPRTLDGEPTCESEDHSFANHKPGCPETMPGWNKVKDAYNSATKSL</sequence>
<proteinExistence type="predicted"/>
<evidence type="ECO:0000313" key="2">
    <source>
        <dbReference type="EMBL" id="RWQ97718.1"/>
    </source>
</evidence>
<dbReference type="VEuPathDB" id="FungiDB:C8Q69DRAFT_496036"/>
<evidence type="ECO:0000313" key="3">
    <source>
        <dbReference type="Proteomes" id="UP000283841"/>
    </source>
</evidence>
<dbReference type="GeneID" id="39601526"/>
<dbReference type="Proteomes" id="UP000283841">
    <property type="component" value="Unassembled WGS sequence"/>
</dbReference>
<feature type="compositionally biased region" description="Gly residues" evidence="1">
    <location>
        <begin position="32"/>
        <end position="60"/>
    </location>
</feature>
<keyword evidence="3" id="KW-1185">Reference proteome</keyword>
<feature type="region of interest" description="Disordered" evidence="1">
    <location>
        <begin position="1"/>
        <end position="75"/>
    </location>
</feature>
<dbReference type="OrthoDB" id="4504900at2759"/>
<feature type="compositionally biased region" description="Polar residues" evidence="1">
    <location>
        <begin position="1"/>
        <end position="17"/>
    </location>
</feature>
<reference evidence="2 3" key="1">
    <citation type="journal article" date="2018" name="Front. Microbiol.">
        <title>Genomic and genetic insights into a cosmopolitan fungus, Paecilomyces variotii (Eurotiales).</title>
        <authorList>
            <person name="Urquhart A.S."/>
            <person name="Mondo S.J."/>
            <person name="Makela M.R."/>
            <person name="Hane J.K."/>
            <person name="Wiebenga A."/>
            <person name="He G."/>
            <person name="Mihaltcheva S."/>
            <person name="Pangilinan J."/>
            <person name="Lipzen A."/>
            <person name="Barry K."/>
            <person name="de Vries R.P."/>
            <person name="Grigoriev I.V."/>
            <person name="Idnurm A."/>
        </authorList>
    </citation>
    <scope>NUCLEOTIDE SEQUENCE [LARGE SCALE GENOMIC DNA]</scope>
    <source>
        <strain evidence="2 3">CBS 101075</strain>
    </source>
</reference>
<evidence type="ECO:0000256" key="1">
    <source>
        <dbReference type="SAM" id="MobiDB-lite"/>
    </source>
</evidence>
<dbReference type="STRING" id="264951.A0A443I0X9"/>
<accession>A0A443I0X9</accession>
<dbReference type="RefSeq" id="XP_028487363.1">
    <property type="nucleotide sequence ID" value="XM_028632249.1"/>
</dbReference>